<dbReference type="EMBL" id="OX459938">
    <property type="protein sequence ID" value="CAI9160473.1"/>
    <property type="molecule type" value="Genomic_DNA"/>
</dbReference>
<sequence length="104" mass="11717">MDELKPGRQEWGMLSIKDGREGFLKRVLFKCLPVDLSGIRGAAGRSPTEENGNPRQYSCLENFMNRGAWRATVQRVSKSQTPLKPLSMHVEELQGRQGVFAFPP</sequence>
<reference evidence="1" key="1">
    <citation type="submission" date="2023-04" db="EMBL/GenBank/DDBJ databases">
        <authorList>
            <consortium name="ELIXIR-Norway"/>
        </authorList>
    </citation>
    <scope>NUCLEOTIDE SEQUENCE [LARGE SCALE GENOMIC DNA]</scope>
</reference>
<accession>A0ABN8YJ59</accession>
<protein>
    <submittedName>
        <fullName evidence="1">Uncharacterized protein</fullName>
    </submittedName>
</protein>
<keyword evidence="2" id="KW-1185">Reference proteome</keyword>
<gene>
    <name evidence="1" type="ORF">MRATA1EN1_LOCUS9435</name>
</gene>
<name>A0ABN8YJ59_RANTA</name>
<evidence type="ECO:0000313" key="1">
    <source>
        <dbReference type="EMBL" id="CAI9160473.1"/>
    </source>
</evidence>
<organism evidence="1 2">
    <name type="scientific">Rangifer tarandus platyrhynchus</name>
    <name type="common">Svalbard reindeer</name>
    <dbReference type="NCBI Taxonomy" id="3082113"/>
    <lineage>
        <taxon>Eukaryota</taxon>
        <taxon>Metazoa</taxon>
        <taxon>Chordata</taxon>
        <taxon>Craniata</taxon>
        <taxon>Vertebrata</taxon>
        <taxon>Euteleostomi</taxon>
        <taxon>Mammalia</taxon>
        <taxon>Eutheria</taxon>
        <taxon>Laurasiatheria</taxon>
        <taxon>Artiodactyla</taxon>
        <taxon>Ruminantia</taxon>
        <taxon>Pecora</taxon>
        <taxon>Cervidae</taxon>
        <taxon>Odocoileinae</taxon>
        <taxon>Rangifer</taxon>
    </lineage>
</organism>
<dbReference type="Proteomes" id="UP001176941">
    <property type="component" value="Chromosome 2"/>
</dbReference>
<evidence type="ECO:0000313" key="2">
    <source>
        <dbReference type="Proteomes" id="UP001176941"/>
    </source>
</evidence>
<proteinExistence type="predicted"/>